<dbReference type="InterPro" id="IPR016181">
    <property type="entry name" value="Acyl_CoA_acyltransferase"/>
</dbReference>
<sequence>MIRPARPEDVPVITRLVRDLAEYEREPEAATATEEDLATALFGAHPAVFAHVAEHTAENGSTVVAGMALWFRNFSTWTGRHGIYLEDLYVRPEFRGLGYGRALLTELARVCVERGYTRLEWSVLDWNTPSIEFYRALGAVAMDEWTVYRLDGRALAELGG</sequence>
<reference evidence="4" key="1">
    <citation type="submission" date="2020-10" db="EMBL/GenBank/DDBJ databases">
        <title>De novo genome project of the cellulose decomposer Thermobifida halotolerans type strain.</title>
        <authorList>
            <person name="Nagy I."/>
            <person name="Horvath B."/>
            <person name="Kukolya J."/>
            <person name="Nagy I."/>
            <person name="Orsini M."/>
        </authorList>
    </citation>
    <scope>NUCLEOTIDE SEQUENCE</scope>
    <source>
        <strain evidence="4">DSM 44931</strain>
    </source>
</reference>
<protein>
    <submittedName>
        <fullName evidence="4">GNAT family N-acetyltransferase</fullName>
    </submittedName>
</protein>
<dbReference type="GO" id="GO:0008080">
    <property type="term" value="F:N-acetyltransferase activity"/>
    <property type="evidence" value="ECO:0007669"/>
    <property type="project" value="TreeGrafter"/>
</dbReference>
<keyword evidence="5" id="KW-1185">Reference proteome</keyword>
<evidence type="ECO:0000256" key="2">
    <source>
        <dbReference type="ARBA" id="ARBA00022679"/>
    </source>
</evidence>
<dbReference type="Pfam" id="PF00583">
    <property type="entry name" value="Acetyltransf_1"/>
    <property type="match status" value="1"/>
</dbReference>
<gene>
    <name evidence="4" type="ORF">NI17_023600</name>
</gene>
<dbReference type="Gene3D" id="3.40.630.30">
    <property type="match status" value="1"/>
</dbReference>
<dbReference type="FunFam" id="3.40.630.30:FF:000064">
    <property type="entry name" value="GNAT family acetyltransferase"/>
    <property type="match status" value="1"/>
</dbReference>
<dbReference type="PANTHER" id="PTHR10545">
    <property type="entry name" value="DIAMINE N-ACETYLTRANSFERASE"/>
    <property type="match status" value="1"/>
</dbReference>
<evidence type="ECO:0000256" key="3">
    <source>
        <dbReference type="ARBA" id="ARBA00023315"/>
    </source>
</evidence>
<keyword evidence="2" id="KW-0808">Transferase</keyword>
<organism evidence="4 5">
    <name type="scientific">Thermobifida halotolerans</name>
    <dbReference type="NCBI Taxonomy" id="483545"/>
    <lineage>
        <taxon>Bacteria</taxon>
        <taxon>Bacillati</taxon>
        <taxon>Actinomycetota</taxon>
        <taxon>Actinomycetes</taxon>
        <taxon>Streptosporangiales</taxon>
        <taxon>Nocardiopsidaceae</taxon>
        <taxon>Thermobifida</taxon>
    </lineage>
</organism>
<dbReference type="SUPFAM" id="SSF55729">
    <property type="entry name" value="Acyl-CoA N-acyltransferases (Nat)"/>
    <property type="match status" value="1"/>
</dbReference>
<dbReference type="OrthoDB" id="9805924at2"/>
<comment type="similarity">
    <text evidence="1">Belongs to the acetyltransferase family.</text>
</comment>
<dbReference type="PANTHER" id="PTHR10545:SF29">
    <property type="entry name" value="GH14572P-RELATED"/>
    <property type="match status" value="1"/>
</dbReference>
<dbReference type="CDD" id="cd04301">
    <property type="entry name" value="NAT_SF"/>
    <property type="match status" value="1"/>
</dbReference>
<dbReference type="AlphaFoldDB" id="A0A399G283"/>
<dbReference type="PROSITE" id="PS51186">
    <property type="entry name" value="GNAT"/>
    <property type="match status" value="1"/>
</dbReference>
<evidence type="ECO:0000313" key="5">
    <source>
        <dbReference type="Proteomes" id="UP000265719"/>
    </source>
</evidence>
<evidence type="ECO:0000256" key="1">
    <source>
        <dbReference type="ARBA" id="ARBA00008694"/>
    </source>
</evidence>
<proteinExistence type="inferred from homology"/>
<accession>A0A399G283</accession>
<dbReference type="KEGG" id="thao:NI17_023600"/>
<evidence type="ECO:0000313" key="4">
    <source>
        <dbReference type="EMBL" id="UOE19640.1"/>
    </source>
</evidence>
<dbReference type="InterPro" id="IPR000182">
    <property type="entry name" value="GNAT_dom"/>
</dbReference>
<dbReference type="InterPro" id="IPR051016">
    <property type="entry name" value="Diverse_Substrate_AcTransf"/>
</dbReference>
<dbReference type="Proteomes" id="UP000265719">
    <property type="component" value="Chromosome"/>
</dbReference>
<dbReference type="EMBL" id="CP063196">
    <property type="protein sequence ID" value="UOE19640.1"/>
    <property type="molecule type" value="Genomic_DNA"/>
</dbReference>
<dbReference type="RefSeq" id="WP_068687930.1">
    <property type="nucleotide sequence ID" value="NZ_CP063196.1"/>
</dbReference>
<keyword evidence="3" id="KW-0012">Acyltransferase</keyword>
<name>A0A399G283_9ACTN</name>